<reference evidence="3 4" key="1">
    <citation type="submission" date="2019-02" db="EMBL/GenBank/DDBJ databases">
        <title>Kribbella capetownensis sp. nov. and Kribbella speibonae sp. nov., isolated from soil.</title>
        <authorList>
            <person name="Curtis S.M."/>
            <person name="Norton I."/>
            <person name="Everest G.J."/>
            <person name="Meyers P.R."/>
        </authorList>
    </citation>
    <scope>NUCLEOTIDE SEQUENCE [LARGE SCALE GENOMIC DNA]</scope>
    <source>
        <strain evidence="3 4">SK5</strain>
    </source>
</reference>
<dbReference type="Gene3D" id="1.10.10.10">
    <property type="entry name" value="Winged helix-like DNA-binding domain superfamily/Winged helix DNA-binding domain"/>
    <property type="match status" value="1"/>
</dbReference>
<dbReference type="Proteomes" id="UP000292385">
    <property type="component" value="Unassembled WGS sequence"/>
</dbReference>
<dbReference type="Pfam" id="PF03551">
    <property type="entry name" value="PadR"/>
    <property type="match status" value="1"/>
</dbReference>
<feature type="compositionally biased region" description="Basic and acidic residues" evidence="1">
    <location>
        <begin position="32"/>
        <end position="53"/>
    </location>
</feature>
<accession>A0ABY2A2M5</accession>
<dbReference type="InterPro" id="IPR005149">
    <property type="entry name" value="Tscrpt_reg_PadR_N"/>
</dbReference>
<evidence type="ECO:0000313" key="4">
    <source>
        <dbReference type="Proteomes" id="UP000292385"/>
    </source>
</evidence>
<dbReference type="InterPro" id="IPR036390">
    <property type="entry name" value="WH_DNA-bd_sf"/>
</dbReference>
<keyword evidence="4" id="KW-1185">Reference proteome</keyword>
<feature type="compositionally biased region" description="Basic residues" evidence="1">
    <location>
        <begin position="9"/>
        <end position="20"/>
    </location>
</feature>
<dbReference type="InterPro" id="IPR036388">
    <property type="entry name" value="WH-like_DNA-bd_sf"/>
</dbReference>
<evidence type="ECO:0000259" key="2">
    <source>
        <dbReference type="Pfam" id="PF03551"/>
    </source>
</evidence>
<protein>
    <submittedName>
        <fullName evidence="3">PadR family transcriptional regulator</fullName>
    </submittedName>
</protein>
<dbReference type="PANTHER" id="PTHR43252">
    <property type="entry name" value="TRANSCRIPTIONAL REGULATOR YQJI"/>
    <property type="match status" value="1"/>
</dbReference>
<feature type="domain" description="Transcription regulator PadR N-terminal" evidence="2">
    <location>
        <begin position="71"/>
        <end position="139"/>
    </location>
</feature>
<dbReference type="PANTHER" id="PTHR43252:SF2">
    <property type="entry name" value="TRANSCRIPTION REGULATOR, PADR-LIKE FAMILY"/>
    <property type="match status" value="1"/>
</dbReference>
<proteinExistence type="predicted"/>
<evidence type="ECO:0000256" key="1">
    <source>
        <dbReference type="SAM" id="MobiDB-lite"/>
    </source>
</evidence>
<name>A0ABY2A2M5_9ACTN</name>
<comment type="caution">
    <text evidence="3">The sequence shown here is derived from an EMBL/GenBank/DDBJ whole genome shotgun (WGS) entry which is preliminary data.</text>
</comment>
<gene>
    <name evidence="3" type="ORF">E0H58_23925</name>
</gene>
<dbReference type="EMBL" id="SJJY01000005">
    <property type="protein sequence ID" value="TCC22221.1"/>
    <property type="molecule type" value="Genomic_DNA"/>
</dbReference>
<organism evidence="3 4">
    <name type="scientific">Kribbella speibonae</name>
    <dbReference type="NCBI Taxonomy" id="1572660"/>
    <lineage>
        <taxon>Bacteria</taxon>
        <taxon>Bacillati</taxon>
        <taxon>Actinomycetota</taxon>
        <taxon>Actinomycetes</taxon>
        <taxon>Propionibacteriales</taxon>
        <taxon>Kribbellaceae</taxon>
        <taxon>Kribbella</taxon>
    </lineage>
</organism>
<dbReference type="SUPFAM" id="SSF46785">
    <property type="entry name" value="Winged helix' DNA-binding domain"/>
    <property type="match status" value="1"/>
</dbReference>
<evidence type="ECO:0000313" key="3">
    <source>
        <dbReference type="EMBL" id="TCC22221.1"/>
    </source>
</evidence>
<sequence>MNTPNEIRGRRRGHHPRRGGPRMGDGMPMHGGRGERRERGERGERRGRGERGPRRGPGRGRAPRGDVRAAVLMLLGEEPMHGYQLMQAIADRSDGRWTPSPGAIYPTINQLEDEGLVTVTAEAGRKLVTLTDAGREYVETRRETSVDPFAGFASTEPGTDLRALLEELHSATRQVARSGSEEQRTAAAKILAEARRSLYLLLADAPVLPETPKDPEA</sequence>
<feature type="region of interest" description="Disordered" evidence="1">
    <location>
        <begin position="1"/>
        <end position="65"/>
    </location>
</feature>